<evidence type="ECO:0000256" key="1">
    <source>
        <dbReference type="ARBA" id="ARBA00004141"/>
    </source>
</evidence>
<proteinExistence type="inferred from homology"/>
<dbReference type="GO" id="GO:0016020">
    <property type="term" value="C:membrane"/>
    <property type="evidence" value="ECO:0007669"/>
    <property type="project" value="UniProtKB-SubCell"/>
</dbReference>
<dbReference type="CDD" id="cd17341">
    <property type="entry name" value="MFS_NRT2_like"/>
    <property type="match status" value="1"/>
</dbReference>
<protein>
    <recommendedName>
        <fullName evidence="9">Major facilitator superfamily (MFS) profile domain-containing protein</fullName>
    </recommendedName>
</protein>
<dbReference type="GO" id="GO:0015706">
    <property type="term" value="P:nitrate transmembrane transport"/>
    <property type="evidence" value="ECO:0007669"/>
    <property type="project" value="UniProtKB-ARBA"/>
</dbReference>
<feature type="transmembrane region" description="Helical" evidence="8">
    <location>
        <begin position="365"/>
        <end position="385"/>
    </location>
</feature>
<feature type="transmembrane region" description="Helical" evidence="8">
    <location>
        <begin position="483"/>
        <end position="505"/>
    </location>
</feature>
<dbReference type="PANTHER" id="PTHR23515">
    <property type="entry name" value="HIGH-AFFINITY NITRATE TRANSPORTER 2.3"/>
    <property type="match status" value="1"/>
</dbReference>
<organism evidence="10 11">
    <name type="scientific">Cyclotella atomus</name>
    <dbReference type="NCBI Taxonomy" id="382360"/>
    <lineage>
        <taxon>Eukaryota</taxon>
        <taxon>Sar</taxon>
        <taxon>Stramenopiles</taxon>
        <taxon>Ochrophyta</taxon>
        <taxon>Bacillariophyta</taxon>
        <taxon>Coscinodiscophyceae</taxon>
        <taxon>Thalassiosirophycidae</taxon>
        <taxon>Stephanodiscales</taxon>
        <taxon>Stephanodiscaceae</taxon>
        <taxon>Cyclotella</taxon>
    </lineage>
</organism>
<keyword evidence="11" id="KW-1185">Reference proteome</keyword>
<name>A0ABD3NIJ5_9STRA</name>
<reference evidence="10 11" key="1">
    <citation type="submission" date="2024-10" db="EMBL/GenBank/DDBJ databases">
        <title>Updated reference genomes for cyclostephanoid diatoms.</title>
        <authorList>
            <person name="Roberts W.R."/>
            <person name="Alverson A.J."/>
        </authorList>
    </citation>
    <scope>NUCLEOTIDE SEQUENCE [LARGE SCALE GENOMIC DNA]</scope>
    <source>
        <strain evidence="10 11">AJA010-31</strain>
    </source>
</reference>
<feature type="transmembrane region" description="Helical" evidence="8">
    <location>
        <begin position="175"/>
        <end position="195"/>
    </location>
</feature>
<dbReference type="EMBL" id="JALLPJ020001142">
    <property type="protein sequence ID" value="KAL3775682.1"/>
    <property type="molecule type" value="Genomic_DNA"/>
</dbReference>
<dbReference type="InterPro" id="IPR011701">
    <property type="entry name" value="MFS"/>
</dbReference>
<dbReference type="InterPro" id="IPR004737">
    <property type="entry name" value="NO3_transporter_NarK/NarU-like"/>
</dbReference>
<dbReference type="NCBIfam" id="TIGR00886">
    <property type="entry name" value="2A0108"/>
    <property type="match status" value="1"/>
</dbReference>
<evidence type="ECO:0000256" key="3">
    <source>
        <dbReference type="ARBA" id="ARBA00022448"/>
    </source>
</evidence>
<dbReference type="AlphaFoldDB" id="A0ABD3NIJ5"/>
<evidence type="ECO:0000256" key="7">
    <source>
        <dbReference type="ARBA" id="ARBA00023136"/>
    </source>
</evidence>
<dbReference type="GO" id="GO:0042128">
    <property type="term" value="P:nitrate assimilation"/>
    <property type="evidence" value="ECO:0007669"/>
    <property type="project" value="UniProtKB-KW"/>
</dbReference>
<dbReference type="Proteomes" id="UP001530400">
    <property type="component" value="Unassembled WGS sequence"/>
</dbReference>
<accession>A0ABD3NIJ5</accession>
<feature type="transmembrane region" description="Helical" evidence="8">
    <location>
        <begin position="329"/>
        <end position="353"/>
    </location>
</feature>
<evidence type="ECO:0000256" key="8">
    <source>
        <dbReference type="SAM" id="Phobius"/>
    </source>
</evidence>
<sequence length="564" mass="60818">PPPHHTPRCFWTFAPNETNPSQQTQCNTQSKLLIVDRKAHNFHLQSSSAELVKPHITANYSAEISTMSVPSGEATEWKKYDTYYISVDPNQDDKAEEIKMFSFKRPHMRAFHFSWMCFFTAFFIWFAIAPLMPEIALTLGLDKQQIWTSNICSVAGTIIMRFINGPLSDKYGARILMGIVLAGASIPCACTGLVQSASQLYVLRFFIGLGGSTFVMCQYWTSRMFTKEVAGTANAIVGGWGNLGGGVTQLIMGSVLFPLFKSSGMSAEQAWRTVCIIPACVGVIMGIITIKFSDDCPKGDYAELKKNGSMAEVSAAASFRSGAMNVNTWLLFIQYACCFGVELTMNNAAALYFKTSFDLTTEKAAAIASLFGWMNLFARGMGGYFSDMANAKMGMRGRLAFQTLCLCGEGIMVFIFANSKSLGLAIFLMVIFSTFVQAAEGSTFGIVPYVNPPATGSISGIVGAGGNVGAVCFGLGFRNLGTMQAFYLMASCICISGVLSVMIFIKGHAGLFTGTDSPEVIAAYKKTGASSAGTTLEIPQLDAAAAAKLQDDSYHPSPAEEEEA</sequence>
<evidence type="ECO:0000259" key="9">
    <source>
        <dbReference type="PROSITE" id="PS50850"/>
    </source>
</evidence>
<dbReference type="SUPFAM" id="SSF103473">
    <property type="entry name" value="MFS general substrate transporter"/>
    <property type="match status" value="1"/>
</dbReference>
<evidence type="ECO:0000313" key="10">
    <source>
        <dbReference type="EMBL" id="KAL3775682.1"/>
    </source>
</evidence>
<evidence type="ECO:0000256" key="2">
    <source>
        <dbReference type="ARBA" id="ARBA00008432"/>
    </source>
</evidence>
<feature type="transmembrane region" description="Helical" evidence="8">
    <location>
        <begin position="110"/>
        <end position="132"/>
    </location>
</feature>
<comment type="similarity">
    <text evidence="2">Belongs to the major facilitator superfamily. Nitrate/nitrite porter (TC 2.A.1.8) family.</text>
</comment>
<keyword evidence="6" id="KW-0534">Nitrate assimilation</keyword>
<evidence type="ECO:0000256" key="5">
    <source>
        <dbReference type="ARBA" id="ARBA00022989"/>
    </source>
</evidence>
<feature type="transmembrane region" description="Helical" evidence="8">
    <location>
        <begin position="458"/>
        <end position="477"/>
    </location>
</feature>
<evidence type="ECO:0000256" key="4">
    <source>
        <dbReference type="ARBA" id="ARBA00022692"/>
    </source>
</evidence>
<keyword evidence="5 8" id="KW-1133">Transmembrane helix</keyword>
<keyword evidence="4 8" id="KW-0812">Transmembrane</keyword>
<dbReference type="InterPro" id="IPR036259">
    <property type="entry name" value="MFS_trans_sf"/>
</dbReference>
<feature type="domain" description="Major facilitator superfamily (MFS) profile" evidence="9">
    <location>
        <begin position="110"/>
        <end position="508"/>
    </location>
</feature>
<feature type="transmembrane region" description="Helical" evidence="8">
    <location>
        <begin position="201"/>
        <end position="221"/>
    </location>
</feature>
<feature type="transmembrane region" description="Helical" evidence="8">
    <location>
        <begin position="233"/>
        <end position="257"/>
    </location>
</feature>
<dbReference type="Gene3D" id="1.20.1250.20">
    <property type="entry name" value="MFS general substrate transporter like domains"/>
    <property type="match status" value="2"/>
</dbReference>
<keyword evidence="7 8" id="KW-0472">Membrane</keyword>
<evidence type="ECO:0000313" key="11">
    <source>
        <dbReference type="Proteomes" id="UP001530400"/>
    </source>
</evidence>
<evidence type="ECO:0000256" key="6">
    <source>
        <dbReference type="ARBA" id="ARBA00023063"/>
    </source>
</evidence>
<dbReference type="Pfam" id="PF07690">
    <property type="entry name" value="MFS_1"/>
    <property type="match status" value="1"/>
</dbReference>
<dbReference type="InterPro" id="IPR044772">
    <property type="entry name" value="NO3_transporter"/>
</dbReference>
<gene>
    <name evidence="10" type="ORF">ACHAWO_004496</name>
</gene>
<feature type="transmembrane region" description="Helical" evidence="8">
    <location>
        <begin position="269"/>
        <end position="290"/>
    </location>
</feature>
<feature type="transmembrane region" description="Helical" evidence="8">
    <location>
        <begin position="397"/>
        <end position="417"/>
    </location>
</feature>
<feature type="transmembrane region" description="Helical" evidence="8">
    <location>
        <begin position="423"/>
        <end position="446"/>
    </location>
</feature>
<dbReference type="PROSITE" id="PS50850">
    <property type="entry name" value="MFS"/>
    <property type="match status" value="1"/>
</dbReference>
<keyword evidence="3" id="KW-0813">Transport</keyword>
<feature type="non-terminal residue" evidence="10">
    <location>
        <position position="1"/>
    </location>
</feature>
<comment type="subcellular location">
    <subcellularLocation>
        <location evidence="1">Membrane</location>
        <topology evidence="1">Multi-pass membrane protein</topology>
    </subcellularLocation>
</comment>
<dbReference type="InterPro" id="IPR020846">
    <property type="entry name" value="MFS_dom"/>
</dbReference>
<comment type="caution">
    <text evidence="10">The sequence shown here is derived from an EMBL/GenBank/DDBJ whole genome shotgun (WGS) entry which is preliminary data.</text>
</comment>